<keyword evidence="1" id="KW-0812">Transmembrane</keyword>
<proteinExistence type="predicted"/>
<keyword evidence="1" id="KW-1133">Transmembrane helix</keyword>
<dbReference type="AlphaFoldDB" id="A0A8C6XBT7"/>
<keyword evidence="1" id="KW-0472">Membrane</keyword>
<dbReference type="OrthoDB" id="8017587at2759"/>
<feature type="transmembrane region" description="Helical" evidence="1">
    <location>
        <begin position="70"/>
        <end position="91"/>
    </location>
</feature>
<organism evidence="2 3">
    <name type="scientific">Naja naja</name>
    <name type="common">Indian cobra</name>
    <dbReference type="NCBI Taxonomy" id="35670"/>
    <lineage>
        <taxon>Eukaryota</taxon>
        <taxon>Metazoa</taxon>
        <taxon>Chordata</taxon>
        <taxon>Craniata</taxon>
        <taxon>Vertebrata</taxon>
        <taxon>Euteleostomi</taxon>
        <taxon>Lepidosauria</taxon>
        <taxon>Squamata</taxon>
        <taxon>Bifurcata</taxon>
        <taxon>Unidentata</taxon>
        <taxon>Episquamata</taxon>
        <taxon>Toxicofera</taxon>
        <taxon>Serpentes</taxon>
        <taxon>Colubroidea</taxon>
        <taxon>Elapidae</taxon>
        <taxon>Elapinae</taxon>
        <taxon>Naja</taxon>
    </lineage>
</organism>
<evidence type="ECO:0000256" key="1">
    <source>
        <dbReference type="SAM" id="Phobius"/>
    </source>
</evidence>
<reference evidence="2" key="1">
    <citation type="submission" date="2025-08" db="UniProtKB">
        <authorList>
            <consortium name="Ensembl"/>
        </authorList>
    </citation>
    <scope>IDENTIFICATION</scope>
</reference>
<protein>
    <submittedName>
        <fullName evidence="2">Uncharacterized protein</fullName>
    </submittedName>
</protein>
<dbReference type="InterPro" id="IPR016142">
    <property type="entry name" value="Citrate_synth-like_lrg_a-sub"/>
</dbReference>
<dbReference type="GeneTree" id="ENSGT00990000213008"/>
<dbReference type="Gene3D" id="1.10.580.10">
    <property type="entry name" value="Citrate Synthase, domain 1"/>
    <property type="match status" value="1"/>
</dbReference>
<dbReference type="Proteomes" id="UP000694559">
    <property type="component" value="Unplaced"/>
</dbReference>
<name>A0A8C6XBT7_NAJNA</name>
<dbReference type="Ensembl" id="ENSNNAT00000012501.1">
    <property type="protein sequence ID" value="ENSNNAP00000011953.1"/>
    <property type="gene ID" value="ENSNNAG00000008037.1"/>
</dbReference>
<evidence type="ECO:0000313" key="2">
    <source>
        <dbReference type="Ensembl" id="ENSNNAP00000011953.1"/>
    </source>
</evidence>
<evidence type="ECO:0000313" key="3">
    <source>
        <dbReference type="Proteomes" id="UP000694559"/>
    </source>
</evidence>
<reference evidence="2" key="2">
    <citation type="submission" date="2025-09" db="UniProtKB">
        <authorList>
            <consortium name="Ensembl"/>
        </authorList>
    </citation>
    <scope>IDENTIFICATION</scope>
</reference>
<keyword evidence="3" id="KW-1185">Reference proteome</keyword>
<accession>A0A8C6XBT7</accession>
<sequence length="103" mass="11376">MTLLTTGSKVAARLLGAKNSSYIIFSAIHASASKQARLKSFRQQHRSTVIGQITVDIVYSGMRGMKGESIFSVVFLLFYLVQTGSILKAILTNQIVKHEFNLQ</sequence>